<dbReference type="InterPro" id="IPR017927">
    <property type="entry name" value="FAD-bd_FR_type"/>
</dbReference>
<dbReference type="AlphaFoldDB" id="A0A6J4IUI5"/>
<protein>
    <submittedName>
        <fullName evidence="11">1,2-phenylacetyl-CoA epoxidase, subunit E</fullName>
        <ecNumber evidence="11">1.14.13.149</ecNumber>
    </submittedName>
</protein>
<dbReference type="CDD" id="cd00207">
    <property type="entry name" value="fer2"/>
    <property type="match status" value="1"/>
</dbReference>
<dbReference type="SUPFAM" id="SSF63380">
    <property type="entry name" value="Riboflavin synthase domain-like"/>
    <property type="match status" value="1"/>
</dbReference>
<keyword evidence="7" id="KW-0408">Iron</keyword>
<dbReference type="PRINTS" id="PR00410">
    <property type="entry name" value="PHEHYDRXLASE"/>
</dbReference>
<dbReference type="SUPFAM" id="SSF52343">
    <property type="entry name" value="Ferredoxin reductase-like, C-terminal NADP-linked domain"/>
    <property type="match status" value="1"/>
</dbReference>
<dbReference type="GO" id="GO:0097266">
    <property type="term" value="F:phenylacetyl-CoA 1,2-epoxidase activity"/>
    <property type="evidence" value="ECO:0007669"/>
    <property type="project" value="UniProtKB-EC"/>
</dbReference>
<dbReference type="CDD" id="cd06214">
    <property type="entry name" value="PA_degradation_oxidoreductase_like"/>
    <property type="match status" value="1"/>
</dbReference>
<dbReference type="GO" id="GO:0051537">
    <property type="term" value="F:2 iron, 2 sulfur cluster binding"/>
    <property type="evidence" value="ECO:0007669"/>
    <property type="project" value="UniProtKB-KW"/>
</dbReference>
<feature type="domain" description="FAD-binding FR-type" evidence="10">
    <location>
        <begin position="5"/>
        <end position="109"/>
    </location>
</feature>
<evidence type="ECO:0000256" key="8">
    <source>
        <dbReference type="ARBA" id="ARBA00023014"/>
    </source>
</evidence>
<organism evidence="11">
    <name type="scientific">uncultured Acetobacteraceae bacterium</name>
    <dbReference type="NCBI Taxonomy" id="169975"/>
    <lineage>
        <taxon>Bacteria</taxon>
        <taxon>Pseudomonadati</taxon>
        <taxon>Pseudomonadota</taxon>
        <taxon>Alphaproteobacteria</taxon>
        <taxon>Acetobacterales</taxon>
        <taxon>Acetobacteraceae</taxon>
        <taxon>environmental samples</taxon>
    </lineage>
</organism>
<dbReference type="GO" id="GO:0046872">
    <property type="term" value="F:metal ion binding"/>
    <property type="evidence" value="ECO:0007669"/>
    <property type="project" value="UniProtKB-KW"/>
</dbReference>
<dbReference type="InterPro" id="IPR008333">
    <property type="entry name" value="Cbr1-like_FAD-bd_dom"/>
</dbReference>
<dbReference type="Gene3D" id="3.40.50.80">
    <property type="entry name" value="Nucleotide-binding domain of ferredoxin-NADP reductase (FNR) module"/>
    <property type="match status" value="1"/>
</dbReference>
<keyword evidence="6 11" id="KW-0560">Oxidoreductase</keyword>
<dbReference type="PANTHER" id="PTHR47354:SF8">
    <property type="entry name" value="1,2-PHENYLACETYL-COA EPOXIDASE, SUBUNIT E"/>
    <property type="match status" value="1"/>
</dbReference>
<proteinExistence type="predicted"/>
<evidence type="ECO:0000256" key="2">
    <source>
        <dbReference type="ARBA" id="ARBA00022630"/>
    </source>
</evidence>
<evidence type="ECO:0000259" key="9">
    <source>
        <dbReference type="PROSITE" id="PS51085"/>
    </source>
</evidence>
<evidence type="ECO:0000256" key="1">
    <source>
        <dbReference type="ARBA" id="ARBA00001974"/>
    </source>
</evidence>
<dbReference type="Gene3D" id="3.10.20.30">
    <property type="match status" value="1"/>
</dbReference>
<evidence type="ECO:0000256" key="6">
    <source>
        <dbReference type="ARBA" id="ARBA00023002"/>
    </source>
</evidence>
<dbReference type="GO" id="GO:0050660">
    <property type="term" value="F:flavin adenine dinucleotide binding"/>
    <property type="evidence" value="ECO:0007669"/>
    <property type="project" value="TreeGrafter"/>
</dbReference>
<reference evidence="11" key="1">
    <citation type="submission" date="2020-02" db="EMBL/GenBank/DDBJ databases">
        <authorList>
            <person name="Meier V. D."/>
        </authorList>
    </citation>
    <scope>NUCLEOTIDE SEQUENCE</scope>
    <source>
        <strain evidence="11">AVDCRST_MAG08</strain>
    </source>
</reference>
<dbReference type="Pfam" id="PF00175">
    <property type="entry name" value="NAD_binding_1"/>
    <property type="match status" value="1"/>
</dbReference>
<dbReference type="EC" id="1.14.13.149" evidence="11"/>
<dbReference type="PANTHER" id="PTHR47354">
    <property type="entry name" value="NADH OXIDOREDUCTASE HCR"/>
    <property type="match status" value="1"/>
</dbReference>
<dbReference type="InterPro" id="IPR001041">
    <property type="entry name" value="2Fe-2S_ferredoxin-type"/>
</dbReference>
<dbReference type="PROSITE" id="PS51384">
    <property type="entry name" value="FAD_FR"/>
    <property type="match status" value="1"/>
</dbReference>
<dbReference type="Pfam" id="PF00111">
    <property type="entry name" value="Fer2"/>
    <property type="match status" value="1"/>
</dbReference>
<name>A0A6J4IUI5_9PROT</name>
<dbReference type="SUPFAM" id="SSF54292">
    <property type="entry name" value="2Fe-2S ferredoxin-like"/>
    <property type="match status" value="1"/>
</dbReference>
<comment type="cofactor">
    <cofactor evidence="1">
        <name>FAD</name>
        <dbReference type="ChEBI" id="CHEBI:57692"/>
    </cofactor>
</comment>
<dbReference type="InterPro" id="IPR039261">
    <property type="entry name" value="FNR_nucleotide-bd"/>
</dbReference>
<evidence type="ECO:0000256" key="4">
    <source>
        <dbReference type="ARBA" id="ARBA00022723"/>
    </source>
</evidence>
<accession>A0A6J4IUI5</accession>
<sequence>MTGKVRFHALTVAEVRRETSDAASVAFAVPPELREAFRFIPGQYLTLRRVFDGEEVRRSYSICAGLDDGELRVGIKRVPGGRFSTWIAESLKPGDTLEASPPEGRFGLAPDPAAAPRTVLGIACGSGVTPILSIARSLLAREPRSRVVLLYGNRGASGIMFREALEDLKDRHLARLTVVHVLSGEKHELAALHGRLDRGRVSSLVSGLVRPGEIVAAFLCGPSGMAEAATEALVSLGVTPERIHVERFTPAGGVAAPATAHRPGAAAPADARPVAMLEVVSEGVTRTVPVLPDETVLEAGLRAGLGLPWSCRGGMCCTCRAKVTGGEVAMDVNYSLQPWETEAGFVLTCQSRPKTPTVAVDYDAA</sequence>
<keyword evidence="8" id="KW-0411">Iron-sulfur</keyword>
<gene>
    <name evidence="11" type="ORF">AVDCRST_MAG08-2746</name>
</gene>
<evidence type="ECO:0000256" key="7">
    <source>
        <dbReference type="ARBA" id="ARBA00023004"/>
    </source>
</evidence>
<feature type="domain" description="2Fe-2S ferredoxin-type" evidence="9">
    <location>
        <begin position="275"/>
        <end position="365"/>
    </location>
</feature>
<dbReference type="InterPro" id="IPR012675">
    <property type="entry name" value="Beta-grasp_dom_sf"/>
</dbReference>
<evidence type="ECO:0000256" key="5">
    <source>
        <dbReference type="ARBA" id="ARBA00022827"/>
    </source>
</evidence>
<dbReference type="InterPro" id="IPR036010">
    <property type="entry name" value="2Fe-2S_ferredoxin-like_sf"/>
</dbReference>
<dbReference type="PROSITE" id="PS51085">
    <property type="entry name" value="2FE2S_FER_2"/>
    <property type="match status" value="1"/>
</dbReference>
<keyword evidence="2" id="KW-0285">Flavoprotein</keyword>
<evidence type="ECO:0000259" key="10">
    <source>
        <dbReference type="PROSITE" id="PS51384"/>
    </source>
</evidence>
<dbReference type="InterPro" id="IPR017938">
    <property type="entry name" value="Riboflavin_synthase-like_b-brl"/>
</dbReference>
<keyword evidence="3" id="KW-0001">2Fe-2S</keyword>
<dbReference type="InterPro" id="IPR001433">
    <property type="entry name" value="OxRdtase_FAD/NAD-bd"/>
</dbReference>
<keyword evidence="5" id="KW-0274">FAD</keyword>
<evidence type="ECO:0000313" key="11">
    <source>
        <dbReference type="EMBL" id="CAA9262035.1"/>
    </source>
</evidence>
<evidence type="ECO:0000256" key="3">
    <source>
        <dbReference type="ARBA" id="ARBA00022714"/>
    </source>
</evidence>
<keyword evidence="4" id="KW-0479">Metal-binding</keyword>
<dbReference type="Gene3D" id="2.40.30.10">
    <property type="entry name" value="Translation factors"/>
    <property type="match status" value="1"/>
</dbReference>
<dbReference type="EMBL" id="CADCTG010000202">
    <property type="protein sequence ID" value="CAA9262035.1"/>
    <property type="molecule type" value="Genomic_DNA"/>
</dbReference>
<dbReference type="InterPro" id="IPR050415">
    <property type="entry name" value="MRET"/>
</dbReference>
<dbReference type="Pfam" id="PF00970">
    <property type="entry name" value="FAD_binding_6"/>
    <property type="match status" value="1"/>
</dbReference>